<organism evidence="2 3">
    <name type="scientific">Pseudoclavibacter terrae</name>
    <dbReference type="NCBI Taxonomy" id="1530195"/>
    <lineage>
        <taxon>Bacteria</taxon>
        <taxon>Bacillati</taxon>
        <taxon>Actinomycetota</taxon>
        <taxon>Actinomycetes</taxon>
        <taxon>Micrococcales</taxon>
        <taxon>Microbacteriaceae</taxon>
        <taxon>Pseudoclavibacter</taxon>
    </lineage>
</organism>
<proteinExistence type="predicted"/>
<evidence type="ECO:0000313" key="3">
    <source>
        <dbReference type="Proteomes" id="UP000490386"/>
    </source>
</evidence>
<dbReference type="OrthoDB" id="3268477at2"/>
<dbReference type="RefSeq" id="WP_151423571.1">
    <property type="nucleotide sequence ID" value="NZ_CANKVH010000002.1"/>
</dbReference>
<evidence type="ECO:0000256" key="1">
    <source>
        <dbReference type="SAM" id="MobiDB-lite"/>
    </source>
</evidence>
<reference evidence="2 3" key="1">
    <citation type="submission" date="2019-09" db="EMBL/GenBank/DDBJ databases">
        <title>Phylogeny of genus Pseudoclavibacter and closely related genus.</title>
        <authorList>
            <person name="Li Y."/>
        </authorList>
    </citation>
    <scope>NUCLEOTIDE SEQUENCE [LARGE SCALE GENOMIC DNA]</scope>
    <source>
        <strain evidence="2 3">THG-MD12</strain>
    </source>
</reference>
<keyword evidence="3" id="KW-1185">Reference proteome</keyword>
<feature type="compositionally biased region" description="Basic and acidic residues" evidence="1">
    <location>
        <begin position="37"/>
        <end position="54"/>
    </location>
</feature>
<comment type="caution">
    <text evidence="2">The sequence shown here is derived from an EMBL/GenBank/DDBJ whole genome shotgun (WGS) entry which is preliminary data.</text>
</comment>
<name>A0A7J5B3G4_9MICO</name>
<evidence type="ECO:0000313" key="2">
    <source>
        <dbReference type="EMBL" id="KAB1638550.1"/>
    </source>
</evidence>
<protein>
    <submittedName>
        <fullName evidence="2">SPOR domain-containing protein</fullName>
    </submittedName>
</protein>
<gene>
    <name evidence="2" type="ORF">F8O03_09220</name>
</gene>
<accession>A0A7J5B3G4</accession>
<feature type="region of interest" description="Disordered" evidence="1">
    <location>
        <begin position="32"/>
        <end position="62"/>
    </location>
</feature>
<dbReference type="EMBL" id="WBJX01000002">
    <property type="protein sequence ID" value="KAB1638550.1"/>
    <property type="molecule type" value="Genomic_DNA"/>
</dbReference>
<dbReference type="AlphaFoldDB" id="A0A7J5B3G4"/>
<sequence>MTDTHAQEFWYNSRTGEVEVGKQSLGSELVGPFASEAEAKRAPEKLQERAKAWAEEEADEDR</sequence>
<dbReference type="Proteomes" id="UP000490386">
    <property type="component" value="Unassembled WGS sequence"/>
</dbReference>